<dbReference type="EMBL" id="UGJB01000002">
    <property type="protein sequence ID" value="STQ07478.1"/>
    <property type="molecule type" value="Genomic_DNA"/>
</dbReference>
<dbReference type="Proteomes" id="UP000255106">
    <property type="component" value="Unassembled WGS sequence"/>
</dbReference>
<reference evidence="1 2" key="1">
    <citation type="submission" date="2018-06" db="EMBL/GenBank/DDBJ databases">
        <authorList>
            <consortium name="Pathogen Informatics"/>
            <person name="Doyle S."/>
        </authorList>
    </citation>
    <scope>NUCLEOTIDE SEQUENCE [LARGE SCALE GENOMIC DNA]</scope>
    <source>
        <strain evidence="1 2">NCTC10005</strain>
    </source>
</reference>
<accession>A0A377LN66</accession>
<evidence type="ECO:0000313" key="2">
    <source>
        <dbReference type="Proteomes" id="UP000255106"/>
    </source>
</evidence>
<gene>
    <name evidence="1" type="ORF">NCTC10005_00105</name>
</gene>
<sequence length="60" mass="6943">MGTGIATQVQILTEHGWENVHDDIFTRYDEKTHHPFSEQNYGVFAFPCRCQKLCLRSGTQ</sequence>
<proteinExistence type="predicted"/>
<protein>
    <submittedName>
        <fullName evidence="1">Uncharacterized protein</fullName>
    </submittedName>
</protein>
<dbReference type="AlphaFoldDB" id="A0A377LN66"/>
<name>A0A377LN66_ENTCL</name>
<evidence type="ECO:0000313" key="1">
    <source>
        <dbReference type="EMBL" id="STQ07478.1"/>
    </source>
</evidence>
<organism evidence="1 2">
    <name type="scientific">Enterobacter cloacae</name>
    <dbReference type="NCBI Taxonomy" id="550"/>
    <lineage>
        <taxon>Bacteria</taxon>
        <taxon>Pseudomonadati</taxon>
        <taxon>Pseudomonadota</taxon>
        <taxon>Gammaproteobacteria</taxon>
        <taxon>Enterobacterales</taxon>
        <taxon>Enterobacteriaceae</taxon>
        <taxon>Enterobacter</taxon>
        <taxon>Enterobacter cloacae complex</taxon>
    </lineage>
</organism>